<proteinExistence type="predicted"/>
<evidence type="ECO:0000256" key="1">
    <source>
        <dbReference type="ARBA" id="ARBA00023002"/>
    </source>
</evidence>
<keyword evidence="1 3" id="KW-0560">Oxidoreductase</keyword>
<gene>
    <name evidence="3" type="ORF">BJ988_002911</name>
</gene>
<dbReference type="SMART" id="SM00903">
    <property type="entry name" value="Flavin_Reduct"/>
    <property type="match status" value="1"/>
</dbReference>
<evidence type="ECO:0000259" key="2">
    <source>
        <dbReference type="SMART" id="SM00903"/>
    </source>
</evidence>
<comment type="caution">
    <text evidence="3">The sequence shown here is derived from an EMBL/GenBank/DDBJ whole genome shotgun (WGS) entry which is preliminary data.</text>
</comment>
<evidence type="ECO:0000313" key="4">
    <source>
        <dbReference type="Proteomes" id="UP000564496"/>
    </source>
</evidence>
<dbReference type="SUPFAM" id="SSF50475">
    <property type="entry name" value="FMN-binding split barrel"/>
    <property type="match status" value="1"/>
</dbReference>
<evidence type="ECO:0000313" key="3">
    <source>
        <dbReference type="EMBL" id="NYI78263.1"/>
    </source>
</evidence>
<name>A0A7Z0DML8_9ACTN</name>
<dbReference type="Pfam" id="PF01613">
    <property type="entry name" value="Flavin_Reduct"/>
    <property type="match status" value="1"/>
</dbReference>
<dbReference type="GO" id="GO:0006208">
    <property type="term" value="P:pyrimidine nucleobase catabolic process"/>
    <property type="evidence" value="ECO:0007669"/>
    <property type="project" value="TreeGrafter"/>
</dbReference>
<reference evidence="3 4" key="1">
    <citation type="submission" date="2020-07" db="EMBL/GenBank/DDBJ databases">
        <title>Sequencing the genomes of 1000 actinobacteria strains.</title>
        <authorList>
            <person name="Klenk H.-P."/>
        </authorList>
    </citation>
    <scope>NUCLEOTIDE SEQUENCE [LARGE SCALE GENOMIC DNA]</scope>
    <source>
        <strain evidence="3 4">DSM 26487</strain>
    </source>
</reference>
<dbReference type="EC" id="1.5.1.-" evidence="3"/>
<dbReference type="InterPro" id="IPR002563">
    <property type="entry name" value="Flavin_Rdtase-like_dom"/>
</dbReference>
<dbReference type="GO" id="GO:0042602">
    <property type="term" value="F:riboflavin reductase (NADPH) activity"/>
    <property type="evidence" value="ECO:0007669"/>
    <property type="project" value="TreeGrafter"/>
</dbReference>
<dbReference type="Gene3D" id="2.30.110.10">
    <property type="entry name" value="Electron Transport, Fmn-binding Protein, Chain A"/>
    <property type="match status" value="1"/>
</dbReference>
<dbReference type="InterPro" id="IPR050268">
    <property type="entry name" value="NADH-dep_flavin_reductase"/>
</dbReference>
<protein>
    <submittedName>
        <fullName evidence="3">Flavin reductase ActVB</fullName>
        <ecNumber evidence="3">1.5.1.-</ecNumber>
    </submittedName>
</protein>
<dbReference type="AlphaFoldDB" id="A0A7Z0DML8"/>
<keyword evidence="4" id="KW-1185">Reference proteome</keyword>
<dbReference type="PANTHER" id="PTHR30466:SF1">
    <property type="entry name" value="FMN REDUCTASE (NADH) RUTF"/>
    <property type="match status" value="1"/>
</dbReference>
<organism evidence="3 4">
    <name type="scientific">Nocardioides panzhihuensis</name>
    <dbReference type="NCBI Taxonomy" id="860243"/>
    <lineage>
        <taxon>Bacteria</taxon>
        <taxon>Bacillati</taxon>
        <taxon>Actinomycetota</taxon>
        <taxon>Actinomycetes</taxon>
        <taxon>Propionibacteriales</taxon>
        <taxon>Nocardioidaceae</taxon>
        <taxon>Nocardioides</taxon>
    </lineage>
</organism>
<feature type="domain" description="Flavin reductase like" evidence="2">
    <location>
        <begin position="19"/>
        <end position="162"/>
    </location>
</feature>
<dbReference type="PANTHER" id="PTHR30466">
    <property type="entry name" value="FLAVIN REDUCTASE"/>
    <property type="match status" value="1"/>
</dbReference>
<accession>A0A7Z0DML8</accession>
<dbReference type="GO" id="GO:0010181">
    <property type="term" value="F:FMN binding"/>
    <property type="evidence" value="ECO:0007669"/>
    <property type="project" value="InterPro"/>
</dbReference>
<dbReference type="Proteomes" id="UP000564496">
    <property type="component" value="Unassembled WGS sequence"/>
</dbReference>
<sequence length="172" mass="18662">MTSTVTPPTNVDQKFRAAMSAFPSGVTMMTTAGPDGEPRGFAASSFCSVSLDPPLVLVCLAKTAQCHDAFIDNDQWSIQVAGAVHVDLVTRFATKGVDKFAGGEFVPDHRGVPVLVDAAVLIECEAHQRYDGGDHTILVAKVLDIDVDDRPALLYFQREFRHLDHFPMQGAF</sequence>
<dbReference type="InterPro" id="IPR012349">
    <property type="entry name" value="Split_barrel_FMN-bd"/>
</dbReference>
<dbReference type="EMBL" id="JACBZR010000001">
    <property type="protein sequence ID" value="NYI78263.1"/>
    <property type="molecule type" value="Genomic_DNA"/>
</dbReference>
<dbReference type="RefSeq" id="WP_179658616.1">
    <property type="nucleotide sequence ID" value="NZ_JACBZR010000001.1"/>
</dbReference>